<reference evidence="5 6" key="1">
    <citation type="submission" date="2019-02" db="EMBL/GenBank/DDBJ databases">
        <title>Kribbella capetownensis sp. nov. and Kribbella speibonae sp. nov., isolated from soil.</title>
        <authorList>
            <person name="Curtis S.M."/>
            <person name="Norton I."/>
            <person name="Everest G.J."/>
            <person name="Meyers P.R."/>
        </authorList>
    </citation>
    <scope>NUCLEOTIDE SEQUENCE [LARGE SCALE GENOMIC DNA]</scope>
    <source>
        <strain evidence="5 6">YM55</strain>
    </source>
</reference>
<dbReference type="EMBL" id="SJKC01000002">
    <property type="protein sequence ID" value="TCC38787.1"/>
    <property type="molecule type" value="Genomic_DNA"/>
</dbReference>
<dbReference type="InterPro" id="IPR023365">
    <property type="entry name" value="Sortase_dom-sf"/>
</dbReference>
<keyword evidence="4" id="KW-0812">Transmembrane</keyword>
<evidence type="ECO:0000256" key="1">
    <source>
        <dbReference type="ARBA" id="ARBA00022801"/>
    </source>
</evidence>
<feature type="active site" description="Proton donor/acceptor" evidence="2">
    <location>
        <position position="152"/>
    </location>
</feature>
<dbReference type="InterPro" id="IPR042001">
    <property type="entry name" value="Sortase_F"/>
</dbReference>
<sequence>MSSARRRGRPAPLRWSGVVALVGVGVLGTGAYLQFGGDEQAGASPSSAGAPASTLPATSAVPTPKAALGKPGGAAVPKSSASPKSSTSRTAPARAGKPTGISIPQLGVTAPVLAIDAVHAALTPPSDASKVGWWSAGAQPGSKRGSAVITGHTVHNGGGAFDNLDKLVPGSTVRVSTSRGQVQYRVATVTTYRKATLAKRAAQLFDQSVRGRLVLVTCEDWNGEVYLSNVVVVALPMA</sequence>
<evidence type="ECO:0000313" key="6">
    <source>
        <dbReference type="Proteomes" id="UP000294225"/>
    </source>
</evidence>
<dbReference type="AlphaFoldDB" id="A0A4R0IZM2"/>
<dbReference type="Proteomes" id="UP000294225">
    <property type="component" value="Unassembled WGS sequence"/>
</dbReference>
<feature type="transmembrane region" description="Helical" evidence="4">
    <location>
        <begin position="12"/>
        <end position="35"/>
    </location>
</feature>
<name>A0A4R0IZM2_9ACTN</name>
<dbReference type="InterPro" id="IPR005754">
    <property type="entry name" value="Sortase"/>
</dbReference>
<evidence type="ECO:0000256" key="3">
    <source>
        <dbReference type="SAM" id="MobiDB-lite"/>
    </source>
</evidence>
<dbReference type="RefSeq" id="WP_131497327.1">
    <property type="nucleotide sequence ID" value="NZ_SJKC01000002.1"/>
</dbReference>
<accession>A0A4R0IZM2</accession>
<keyword evidence="4" id="KW-1133">Transmembrane helix</keyword>
<feature type="region of interest" description="Disordered" evidence="3">
    <location>
        <begin position="39"/>
        <end position="102"/>
    </location>
</feature>
<evidence type="ECO:0000256" key="2">
    <source>
        <dbReference type="PIRSR" id="PIRSR605754-1"/>
    </source>
</evidence>
<feature type="active site" description="Acyl-thioester intermediate" evidence="2">
    <location>
        <position position="218"/>
    </location>
</feature>
<organism evidence="5 6">
    <name type="scientific">Kribbella speibonae</name>
    <dbReference type="NCBI Taxonomy" id="1572660"/>
    <lineage>
        <taxon>Bacteria</taxon>
        <taxon>Bacillati</taxon>
        <taxon>Actinomycetota</taxon>
        <taxon>Actinomycetes</taxon>
        <taxon>Propionibacteriales</taxon>
        <taxon>Kribbellaceae</taxon>
        <taxon>Kribbella</taxon>
    </lineage>
</organism>
<feature type="compositionally biased region" description="Low complexity" evidence="3">
    <location>
        <begin position="41"/>
        <end position="93"/>
    </location>
</feature>
<evidence type="ECO:0000256" key="4">
    <source>
        <dbReference type="SAM" id="Phobius"/>
    </source>
</evidence>
<dbReference type="SUPFAM" id="SSF63817">
    <property type="entry name" value="Sortase"/>
    <property type="match status" value="1"/>
</dbReference>
<comment type="caution">
    <text evidence="5">The sequence shown here is derived from an EMBL/GenBank/DDBJ whole genome shotgun (WGS) entry which is preliminary data.</text>
</comment>
<dbReference type="GO" id="GO:0016787">
    <property type="term" value="F:hydrolase activity"/>
    <property type="evidence" value="ECO:0007669"/>
    <property type="project" value="UniProtKB-KW"/>
</dbReference>
<dbReference type="Gene3D" id="2.40.260.10">
    <property type="entry name" value="Sortase"/>
    <property type="match status" value="1"/>
</dbReference>
<evidence type="ECO:0000313" key="5">
    <source>
        <dbReference type="EMBL" id="TCC38787.1"/>
    </source>
</evidence>
<dbReference type="Pfam" id="PF04203">
    <property type="entry name" value="Sortase"/>
    <property type="match status" value="1"/>
</dbReference>
<keyword evidence="4" id="KW-0472">Membrane</keyword>
<keyword evidence="1" id="KW-0378">Hydrolase</keyword>
<proteinExistence type="predicted"/>
<dbReference type="CDD" id="cd05829">
    <property type="entry name" value="Sortase_F"/>
    <property type="match status" value="1"/>
</dbReference>
<gene>
    <name evidence="5" type="ORF">E0H92_20595</name>
</gene>
<protein>
    <submittedName>
        <fullName evidence="5">Class F sortase</fullName>
    </submittedName>
</protein>